<feature type="domain" description="VTT" evidence="8">
    <location>
        <begin position="82"/>
        <end position="199"/>
    </location>
</feature>
<feature type="transmembrane region" description="Helical" evidence="7">
    <location>
        <begin position="175"/>
        <end position="196"/>
    </location>
</feature>
<protein>
    <recommendedName>
        <fullName evidence="7">TVP38/TMEM64 family membrane protein</fullName>
    </recommendedName>
</protein>
<keyword evidence="4 7" id="KW-0812">Transmembrane</keyword>
<accession>A0ABS2KRN9</accession>
<evidence type="ECO:0000256" key="2">
    <source>
        <dbReference type="ARBA" id="ARBA00008640"/>
    </source>
</evidence>
<dbReference type="PANTHER" id="PTHR12677">
    <property type="entry name" value="GOLGI APPARATUS MEMBRANE PROTEIN TVP38-RELATED"/>
    <property type="match status" value="1"/>
</dbReference>
<dbReference type="EMBL" id="JAFBBK010000001">
    <property type="protein sequence ID" value="MBM7414626.1"/>
    <property type="molecule type" value="Genomic_DNA"/>
</dbReference>
<dbReference type="PANTHER" id="PTHR12677:SF59">
    <property type="entry name" value="GOLGI APPARATUS MEMBRANE PROTEIN TVP38-RELATED"/>
    <property type="match status" value="1"/>
</dbReference>
<evidence type="ECO:0000256" key="1">
    <source>
        <dbReference type="ARBA" id="ARBA00004651"/>
    </source>
</evidence>
<evidence type="ECO:0000259" key="8">
    <source>
        <dbReference type="Pfam" id="PF09335"/>
    </source>
</evidence>
<dbReference type="Pfam" id="PF09335">
    <property type="entry name" value="VTT_dom"/>
    <property type="match status" value="1"/>
</dbReference>
<feature type="transmembrane region" description="Helical" evidence="7">
    <location>
        <begin position="94"/>
        <end position="119"/>
    </location>
</feature>
<evidence type="ECO:0000313" key="10">
    <source>
        <dbReference type="Proteomes" id="UP000703038"/>
    </source>
</evidence>
<dbReference type="InterPro" id="IPR032816">
    <property type="entry name" value="VTT_dom"/>
</dbReference>
<evidence type="ECO:0000256" key="6">
    <source>
        <dbReference type="ARBA" id="ARBA00023136"/>
    </source>
</evidence>
<feature type="transmembrane region" description="Helical" evidence="7">
    <location>
        <begin position="208"/>
        <end position="226"/>
    </location>
</feature>
<evidence type="ECO:0000256" key="7">
    <source>
        <dbReference type="RuleBase" id="RU366058"/>
    </source>
</evidence>
<evidence type="ECO:0000256" key="3">
    <source>
        <dbReference type="ARBA" id="ARBA00022475"/>
    </source>
</evidence>
<sequence length="236" mass="24107">MTTPDIEPHDTVPSEESIVVGGRRALVLRVAATVTVLVALIVVALLVPLPTIDRVREWAVAVGPAFPLVFFAAHAIITVAPIPRTLFTVSAGVLFGPVTGVGVAVAATTVSAVLAFLLVRALGRDVVTARWGHPVIRAVDTRLARRGWLAVGSLRLIAPVPFSVVNYSAGLSSVAVVPFALATVVGVIPGTVGIVLLGDALAGHGDPVLLAISGVCIAVGVVGLILDARMPVAGDR</sequence>
<keyword evidence="3 7" id="KW-1003">Cell membrane</keyword>
<proteinExistence type="inferred from homology"/>
<dbReference type="InterPro" id="IPR015414">
    <property type="entry name" value="TMEM64"/>
</dbReference>
<name>A0ABS2KRN9_9NOCA</name>
<comment type="caution">
    <text evidence="9">The sequence shown here is derived from an EMBL/GenBank/DDBJ whole genome shotgun (WGS) entry which is preliminary data.</text>
</comment>
<feature type="transmembrane region" description="Helical" evidence="7">
    <location>
        <begin position="59"/>
        <end position="82"/>
    </location>
</feature>
<reference evidence="9 10" key="1">
    <citation type="submission" date="2021-01" db="EMBL/GenBank/DDBJ databases">
        <title>Genomics of switchgrass bacterial isolates.</title>
        <authorList>
            <person name="Shade A."/>
        </authorList>
    </citation>
    <scope>NUCLEOTIDE SEQUENCE [LARGE SCALE GENOMIC DNA]</scope>
    <source>
        <strain evidence="9 10">PvP111</strain>
    </source>
</reference>
<comment type="subcellular location">
    <subcellularLocation>
        <location evidence="1 7">Cell membrane</location>
        <topology evidence="1 7">Multi-pass membrane protein</topology>
    </subcellularLocation>
</comment>
<evidence type="ECO:0000256" key="5">
    <source>
        <dbReference type="ARBA" id="ARBA00022989"/>
    </source>
</evidence>
<comment type="similarity">
    <text evidence="2 7">Belongs to the TVP38/TMEM64 family.</text>
</comment>
<dbReference type="Proteomes" id="UP000703038">
    <property type="component" value="Unassembled WGS sequence"/>
</dbReference>
<evidence type="ECO:0000256" key="4">
    <source>
        <dbReference type="ARBA" id="ARBA00022692"/>
    </source>
</evidence>
<organism evidence="9 10">
    <name type="scientific">Rhodococcoides corynebacterioides</name>
    <dbReference type="NCBI Taxonomy" id="53972"/>
    <lineage>
        <taxon>Bacteria</taxon>
        <taxon>Bacillati</taxon>
        <taxon>Actinomycetota</taxon>
        <taxon>Actinomycetes</taxon>
        <taxon>Mycobacteriales</taxon>
        <taxon>Nocardiaceae</taxon>
        <taxon>Rhodococcoides</taxon>
    </lineage>
</organism>
<feature type="transmembrane region" description="Helical" evidence="7">
    <location>
        <begin position="26"/>
        <end position="47"/>
    </location>
</feature>
<keyword evidence="10" id="KW-1185">Reference proteome</keyword>
<keyword evidence="5 7" id="KW-1133">Transmembrane helix</keyword>
<keyword evidence="6 7" id="KW-0472">Membrane</keyword>
<gene>
    <name evidence="9" type="ORF">JOE42_001359</name>
</gene>
<evidence type="ECO:0000313" key="9">
    <source>
        <dbReference type="EMBL" id="MBM7414626.1"/>
    </source>
</evidence>